<keyword evidence="2" id="KW-1003">Cell membrane</keyword>
<name>A0A7Y9J2Z5_9ACTN</name>
<dbReference type="GO" id="GO:0005886">
    <property type="term" value="C:plasma membrane"/>
    <property type="evidence" value="ECO:0007669"/>
    <property type="project" value="UniProtKB-SubCell"/>
</dbReference>
<dbReference type="EMBL" id="JACCBB010000001">
    <property type="protein sequence ID" value="NYD24680.1"/>
    <property type="molecule type" value="Genomic_DNA"/>
</dbReference>
<keyword evidence="8" id="KW-1185">Reference proteome</keyword>
<evidence type="ECO:0000256" key="2">
    <source>
        <dbReference type="ARBA" id="ARBA00022475"/>
    </source>
</evidence>
<dbReference type="InterPro" id="IPR010343">
    <property type="entry name" value="ArAE_1"/>
</dbReference>
<organism evidence="7 8">
    <name type="scientific">Kineococcus aurantiacus</name>
    <dbReference type="NCBI Taxonomy" id="37633"/>
    <lineage>
        <taxon>Bacteria</taxon>
        <taxon>Bacillati</taxon>
        <taxon>Actinomycetota</taxon>
        <taxon>Actinomycetes</taxon>
        <taxon>Kineosporiales</taxon>
        <taxon>Kineosporiaceae</taxon>
        <taxon>Kineococcus</taxon>
    </lineage>
</organism>
<feature type="transmembrane region" description="Helical" evidence="6">
    <location>
        <begin position="77"/>
        <end position="96"/>
    </location>
</feature>
<evidence type="ECO:0000256" key="5">
    <source>
        <dbReference type="ARBA" id="ARBA00023136"/>
    </source>
</evidence>
<accession>A0A7Y9J2Z5</accession>
<evidence type="ECO:0000256" key="6">
    <source>
        <dbReference type="SAM" id="Phobius"/>
    </source>
</evidence>
<keyword evidence="4 6" id="KW-1133">Transmembrane helix</keyword>
<evidence type="ECO:0000313" key="8">
    <source>
        <dbReference type="Proteomes" id="UP000521922"/>
    </source>
</evidence>
<evidence type="ECO:0000313" key="7">
    <source>
        <dbReference type="EMBL" id="NYD24680.1"/>
    </source>
</evidence>
<sequence length="426" mass="45117">MTASRRLPRRTRLPGAWLSLAARVRPTLATTTRLTTAAVLAYLLTLQVTDGPVDLTGALTALLVIQASARASLRMGLVRVGAVVTGVLVAVALSAWSGLTWWSLGLAIAVSLLLAAALRLGAQALETPISAMLVLAVGGQEVAAETRIVTTLVGAGVGMAFNLLLPPPVPTREAVAAVASVAEEQADCLLAASVSMAAHPISRVEVADWLARARRADDAAAEAAELLGTVRDVRRLNPRALRAPDLEPSLSTGLEALERSAWAVRSLFAVVLDEAPQDRGGREGGHADPHDDGYGEEARQAFAVALAEVALCLQTFGALVQAEAAGTEEEVRRTLAGSLEAAGEARAILAELLFVDPRAETSLWLLRGTILTALHRVLAPLDLEERARAREAHPSTGARLAFEPLVRAVLPPGRRRRWPRLRRRAR</sequence>
<comment type="caution">
    <text evidence="7">The sequence shown here is derived from an EMBL/GenBank/DDBJ whole genome shotgun (WGS) entry which is preliminary data.</text>
</comment>
<dbReference type="Pfam" id="PF06081">
    <property type="entry name" value="ArAE_1"/>
    <property type="match status" value="1"/>
</dbReference>
<protein>
    <recommendedName>
        <fullName evidence="9">FUSC family protein</fullName>
    </recommendedName>
</protein>
<dbReference type="Proteomes" id="UP000521922">
    <property type="component" value="Unassembled WGS sequence"/>
</dbReference>
<evidence type="ECO:0000256" key="1">
    <source>
        <dbReference type="ARBA" id="ARBA00004651"/>
    </source>
</evidence>
<proteinExistence type="predicted"/>
<evidence type="ECO:0000256" key="3">
    <source>
        <dbReference type="ARBA" id="ARBA00022692"/>
    </source>
</evidence>
<dbReference type="RefSeq" id="WP_179755233.1">
    <property type="nucleotide sequence ID" value="NZ_BAAAGN010000013.1"/>
</dbReference>
<feature type="transmembrane region" description="Helical" evidence="6">
    <location>
        <begin position="102"/>
        <end position="122"/>
    </location>
</feature>
<keyword evidence="5 6" id="KW-0472">Membrane</keyword>
<comment type="subcellular location">
    <subcellularLocation>
        <location evidence="1">Cell membrane</location>
        <topology evidence="1">Multi-pass membrane protein</topology>
    </subcellularLocation>
</comment>
<dbReference type="AlphaFoldDB" id="A0A7Y9J2Z5"/>
<gene>
    <name evidence="7" type="ORF">BJ968_004220</name>
</gene>
<evidence type="ECO:0000256" key="4">
    <source>
        <dbReference type="ARBA" id="ARBA00022989"/>
    </source>
</evidence>
<keyword evidence="3 6" id="KW-0812">Transmembrane</keyword>
<evidence type="ECO:0008006" key="9">
    <source>
        <dbReference type="Google" id="ProtNLM"/>
    </source>
</evidence>
<reference evidence="7 8" key="1">
    <citation type="submission" date="2020-07" db="EMBL/GenBank/DDBJ databases">
        <title>Sequencing the genomes of 1000 actinobacteria strains.</title>
        <authorList>
            <person name="Klenk H.-P."/>
        </authorList>
    </citation>
    <scope>NUCLEOTIDE SEQUENCE [LARGE SCALE GENOMIC DNA]</scope>
    <source>
        <strain evidence="7 8">DSM 7487</strain>
    </source>
</reference>